<dbReference type="EMBL" id="JACHIM010000001">
    <property type="protein sequence ID" value="MBB5073218.1"/>
    <property type="molecule type" value="Genomic_DNA"/>
</dbReference>
<dbReference type="CDD" id="cd17033">
    <property type="entry name" value="DR1245-like"/>
    <property type="match status" value="1"/>
</dbReference>
<protein>
    <submittedName>
        <fullName evidence="1">Uncharacterized protein</fullName>
    </submittedName>
</protein>
<reference evidence="1 2" key="1">
    <citation type="submission" date="2020-08" db="EMBL/GenBank/DDBJ databases">
        <title>Genomic Encyclopedia of Type Strains, Phase IV (KMG-IV): sequencing the most valuable type-strain genomes for metagenomic binning, comparative biology and taxonomic classification.</title>
        <authorList>
            <person name="Goeker M."/>
        </authorList>
    </citation>
    <scope>NUCLEOTIDE SEQUENCE [LARGE SCALE GENOMIC DNA]</scope>
    <source>
        <strain evidence="1 2">DSM 28538</strain>
    </source>
</reference>
<name>A0A840NS43_9HYPH</name>
<accession>A0A840NS43</accession>
<sequence>MMRLAFCATEREEHPVDFIEQIACKYDWSFERDAQDEISVCVKGKRADYRLAFSWMEEQEALHLACAFDLSIENARTPEMHRLLLAINEKLLLGHFDYWQGNHSVIYRQGLLLAGGVHPSHIQVETLLIHALKVCESHYVAFQMVAWCGESACKALQYTLFETVGNA</sequence>
<proteinExistence type="predicted"/>
<dbReference type="AlphaFoldDB" id="A0A840NS43"/>
<evidence type="ECO:0000313" key="2">
    <source>
        <dbReference type="Proteomes" id="UP000561417"/>
    </source>
</evidence>
<dbReference type="Pfam" id="PF10722">
    <property type="entry name" value="YbjN"/>
    <property type="match status" value="1"/>
</dbReference>
<organism evidence="1 2">
    <name type="scientific">Bartonella callosciuri</name>
    <dbReference type="NCBI Taxonomy" id="686223"/>
    <lineage>
        <taxon>Bacteria</taxon>
        <taxon>Pseudomonadati</taxon>
        <taxon>Pseudomonadota</taxon>
        <taxon>Alphaproteobacteria</taxon>
        <taxon>Hyphomicrobiales</taxon>
        <taxon>Bartonellaceae</taxon>
        <taxon>Bartonella</taxon>
    </lineage>
</organism>
<gene>
    <name evidence="1" type="ORF">HNQ69_000322</name>
</gene>
<keyword evidence="2" id="KW-1185">Reference proteome</keyword>
<dbReference type="InterPro" id="IPR019660">
    <property type="entry name" value="Put_sensory_transdc_reg_YbjN"/>
</dbReference>
<comment type="caution">
    <text evidence="1">The sequence shown here is derived from an EMBL/GenBank/DDBJ whole genome shotgun (WGS) entry which is preliminary data.</text>
</comment>
<evidence type="ECO:0000313" key="1">
    <source>
        <dbReference type="EMBL" id="MBB5073218.1"/>
    </source>
</evidence>
<dbReference type="Proteomes" id="UP000561417">
    <property type="component" value="Unassembled WGS sequence"/>
</dbReference>